<evidence type="ECO:0000313" key="3">
    <source>
        <dbReference type="Proteomes" id="UP000614460"/>
    </source>
</evidence>
<name>A0A8H9KXN1_9SPHI</name>
<feature type="compositionally biased region" description="Basic and acidic residues" evidence="1">
    <location>
        <begin position="65"/>
        <end position="77"/>
    </location>
</feature>
<dbReference type="Proteomes" id="UP000614460">
    <property type="component" value="Unassembled WGS sequence"/>
</dbReference>
<protein>
    <submittedName>
        <fullName evidence="2">Uncharacterized protein</fullName>
    </submittedName>
</protein>
<reference evidence="2" key="2">
    <citation type="submission" date="2020-09" db="EMBL/GenBank/DDBJ databases">
        <authorList>
            <person name="Sun Q."/>
            <person name="Zhou Y."/>
        </authorList>
    </citation>
    <scope>NUCLEOTIDE SEQUENCE</scope>
    <source>
        <strain evidence="2">CGMCC 1.15966</strain>
    </source>
</reference>
<feature type="region of interest" description="Disordered" evidence="1">
    <location>
        <begin position="8"/>
        <end position="77"/>
    </location>
</feature>
<dbReference type="AlphaFoldDB" id="A0A8H9KXN1"/>
<keyword evidence="3" id="KW-1185">Reference proteome</keyword>
<sequence>MTLIIEIMATKNESAKEGLNNKDRPNKKKDLTAFMQRKLKPQDKDAEAGVDPQEDQLNIMPDPNLHPKEPKKITAKK</sequence>
<comment type="caution">
    <text evidence="2">The sequence shown here is derived from an EMBL/GenBank/DDBJ whole genome shotgun (WGS) entry which is preliminary data.</text>
</comment>
<evidence type="ECO:0000256" key="1">
    <source>
        <dbReference type="SAM" id="MobiDB-lite"/>
    </source>
</evidence>
<dbReference type="EMBL" id="BMKM01000019">
    <property type="protein sequence ID" value="GGE35751.1"/>
    <property type="molecule type" value="Genomic_DNA"/>
</dbReference>
<feature type="compositionally biased region" description="Basic and acidic residues" evidence="1">
    <location>
        <begin position="13"/>
        <end position="31"/>
    </location>
</feature>
<accession>A0A8H9KXN1</accession>
<reference evidence="2" key="1">
    <citation type="journal article" date="2014" name="Int. J. Syst. Evol. Microbiol.">
        <title>Complete genome sequence of Corynebacterium casei LMG S-19264T (=DSM 44701T), isolated from a smear-ripened cheese.</title>
        <authorList>
            <consortium name="US DOE Joint Genome Institute (JGI-PGF)"/>
            <person name="Walter F."/>
            <person name="Albersmeier A."/>
            <person name="Kalinowski J."/>
            <person name="Ruckert C."/>
        </authorList>
    </citation>
    <scope>NUCLEOTIDE SEQUENCE</scope>
    <source>
        <strain evidence="2">CGMCC 1.15966</strain>
    </source>
</reference>
<evidence type="ECO:0000313" key="2">
    <source>
        <dbReference type="EMBL" id="GGE35751.1"/>
    </source>
</evidence>
<gene>
    <name evidence="2" type="ORF">GCM10011516_36640</name>
</gene>
<proteinExistence type="predicted"/>
<organism evidence="2 3">
    <name type="scientific">Sphingobacterium cellulitidis</name>
    <dbReference type="NCBI Taxonomy" id="1768011"/>
    <lineage>
        <taxon>Bacteria</taxon>
        <taxon>Pseudomonadati</taxon>
        <taxon>Bacteroidota</taxon>
        <taxon>Sphingobacteriia</taxon>
        <taxon>Sphingobacteriales</taxon>
        <taxon>Sphingobacteriaceae</taxon>
        <taxon>Sphingobacterium</taxon>
    </lineage>
</organism>